<evidence type="ECO:0000256" key="1">
    <source>
        <dbReference type="ARBA" id="ARBA00007251"/>
    </source>
</evidence>
<dbReference type="SUPFAM" id="SSF100950">
    <property type="entry name" value="NagB/RpiA/CoA transferase-like"/>
    <property type="match status" value="1"/>
</dbReference>
<gene>
    <name evidence="5" type="primary">MRI1</name>
    <name evidence="5" type="ORF">IWQ62_004121</name>
</gene>
<evidence type="ECO:0000313" key="5">
    <source>
        <dbReference type="EMBL" id="KAJ1960717.1"/>
    </source>
</evidence>
<dbReference type="Gene3D" id="1.20.120.420">
    <property type="entry name" value="translation initiation factor eif-2b, domain 1"/>
    <property type="match status" value="1"/>
</dbReference>
<keyword evidence="2" id="KW-0486">Methionine biosynthesis</keyword>
<evidence type="ECO:0000256" key="2">
    <source>
        <dbReference type="ARBA" id="ARBA00023167"/>
    </source>
</evidence>
<evidence type="ECO:0000256" key="4">
    <source>
        <dbReference type="RuleBase" id="RU003814"/>
    </source>
</evidence>
<keyword evidence="3 5" id="KW-0413">Isomerase</keyword>
<keyword evidence="6" id="KW-1185">Reference proteome</keyword>
<dbReference type="InterPro" id="IPR027363">
    <property type="entry name" value="M1Pi_N"/>
</dbReference>
<accession>A0A9W8AT14</accession>
<sequence length="201" mass="21783">MNPATNDTTSLQAIRFVPPRELSILDQLLLPFETVYRPIRTIQDGHHAIKTMQVRGAPAIAIVAVLSLVVDFHSQPLRFDSPTALLEALTEAVTYLQSSRPTAVNLFEATTRLQREMETQANSPAGTTSTVQGLLDHLLQFGQGMLAKDVEDNQHIGEIGADVIQKLKQSNSTNPLTYKVVTHCNTGALATAGWGTALGIV</sequence>
<organism evidence="5 6">
    <name type="scientific">Dispira parvispora</name>
    <dbReference type="NCBI Taxonomy" id="1520584"/>
    <lineage>
        <taxon>Eukaryota</taxon>
        <taxon>Fungi</taxon>
        <taxon>Fungi incertae sedis</taxon>
        <taxon>Zoopagomycota</taxon>
        <taxon>Kickxellomycotina</taxon>
        <taxon>Dimargaritomycetes</taxon>
        <taxon>Dimargaritales</taxon>
        <taxon>Dimargaritaceae</taxon>
        <taxon>Dispira</taxon>
    </lineage>
</organism>
<dbReference type="GO" id="GO:0019509">
    <property type="term" value="P:L-methionine salvage from methylthioadenosine"/>
    <property type="evidence" value="ECO:0007669"/>
    <property type="project" value="TreeGrafter"/>
</dbReference>
<reference evidence="5" key="1">
    <citation type="submission" date="2022-07" db="EMBL/GenBank/DDBJ databases">
        <title>Phylogenomic reconstructions and comparative analyses of Kickxellomycotina fungi.</title>
        <authorList>
            <person name="Reynolds N.K."/>
            <person name="Stajich J.E."/>
            <person name="Barry K."/>
            <person name="Grigoriev I.V."/>
            <person name="Crous P."/>
            <person name="Smith M.E."/>
        </authorList>
    </citation>
    <scope>NUCLEOTIDE SEQUENCE</scope>
    <source>
        <strain evidence="5">RSA 1196</strain>
    </source>
</reference>
<dbReference type="InterPro" id="IPR037171">
    <property type="entry name" value="NagB/RpiA_transferase-like"/>
</dbReference>
<protein>
    <submittedName>
        <fullName evidence="5">S-methyl-5-thioribose-1-phosphate isomerase</fullName>
        <ecNumber evidence="5">5.3.1.23</ecNumber>
    </submittedName>
</protein>
<dbReference type="AlphaFoldDB" id="A0A9W8AT14"/>
<comment type="similarity">
    <text evidence="1 4">Belongs to the eIF-2B alpha/beta/delta subunits family.</text>
</comment>
<dbReference type="EC" id="5.3.1.23" evidence="5"/>
<dbReference type="InterPro" id="IPR000649">
    <property type="entry name" value="IF-2B-related"/>
</dbReference>
<evidence type="ECO:0000313" key="6">
    <source>
        <dbReference type="Proteomes" id="UP001150925"/>
    </source>
</evidence>
<dbReference type="EMBL" id="JANBPY010001283">
    <property type="protein sequence ID" value="KAJ1960717.1"/>
    <property type="molecule type" value="Genomic_DNA"/>
</dbReference>
<evidence type="ECO:0000256" key="3">
    <source>
        <dbReference type="ARBA" id="ARBA00023235"/>
    </source>
</evidence>
<dbReference type="Pfam" id="PF01008">
    <property type="entry name" value="IF-2B"/>
    <property type="match status" value="1"/>
</dbReference>
<dbReference type="PANTHER" id="PTHR43475:SF1">
    <property type="entry name" value="METHYLTHIORIBOSE-1-PHOSPHATE ISOMERASE"/>
    <property type="match status" value="1"/>
</dbReference>
<dbReference type="PANTHER" id="PTHR43475">
    <property type="entry name" value="METHYLTHIORIBOSE-1-PHOSPHATE ISOMERASE"/>
    <property type="match status" value="1"/>
</dbReference>
<dbReference type="GO" id="GO:0046523">
    <property type="term" value="F:S-methyl-5-thioribose-1-phosphate isomerase activity"/>
    <property type="evidence" value="ECO:0007669"/>
    <property type="project" value="UniProtKB-EC"/>
</dbReference>
<comment type="caution">
    <text evidence="5">The sequence shown here is derived from an EMBL/GenBank/DDBJ whole genome shotgun (WGS) entry which is preliminary data.</text>
</comment>
<proteinExistence type="inferred from homology"/>
<dbReference type="FunFam" id="1.20.120.420:FF:000003">
    <property type="entry name" value="Methylthioribose-1-phosphate isomerase"/>
    <property type="match status" value="1"/>
</dbReference>
<name>A0A9W8AT14_9FUNG</name>
<keyword evidence="2" id="KW-0028">Amino-acid biosynthesis</keyword>
<dbReference type="Proteomes" id="UP001150925">
    <property type="component" value="Unassembled WGS sequence"/>
</dbReference>
<feature type="non-terminal residue" evidence="5">
    <location>
        <position position="201"/>
    </location>
</feature>
<dbReference type="OrthoDB" id="2461at2759"/>